<keyword evidence="1" id="KW-0479">Metal-binding</keyword>
<keyword evidence="1" id="KW-0862">Zinc</keyword>
<dbReference type="RefSeq" id="WP_247378360.1">
    <property type="nucleotide sequence ID" value="NZ_JALLGV010000005.1"/>
</dbReference>
<sequence>MSSQVQEYVESPDLPEQIGGTPAFSRPEGWTCSTPWKRAQQEIDTGGPINDAERMVRLSDGEGVHRCTWALKGRTLLAECDCRGYQFHGGWCAHVASLWWQWINGEIVVNHLDTGREYPTPPAWLELDAPAQKHVFEDLTPAETDAYLSVELTDAGVREWARHTDRSPGTVGNQLRSAKDTLYGGVER</sequence>
<accession>A0ABD6CFS0</accession>
<keyword evidence="5" id="KW-1185">Reference proteome</keyword>
<dbReference type="GO" id="GO:0008270">
    <property type="term" value="F:zinc ion binding"/>
    <property type="evidence" value="ECO:0007669"/>
    <property type="project" value="UniProtKB-KW"/>
</dbReference>
<reference evidence="4 5" key="1">
    <citation type="journal article" date="2019" name="Int. J. Syst. Evol. Microbiol.">
        <title>The Global Catalogue of Microorganisms (GCM) 10K type strain sequencing project: providing services to taxonomists for standard genome sequencing and annotation.</title>
        <authorList>
            <consortium name="The Broad Institute Genomics Platform"/>
            <consortium name="The Broad Institute Genome Sequencing Center for Infectious Disease"/>
            <person name="Wu L."/>
            <person name="Ma J."/>
        </authorList>
    </citation>
    <scope>NUCLEOTIDE SEQUENCE [LARGE SCALE GENOMIC DNA]</scope>
    <source>
        <strain evidence="4 5">CGMCC 1.12125</strain>
    </source>
</reference>
<feature type="region of interest" description="Disordered" evidence="2">
    <location>
        <begin position="1"/>
        <end position="28"/>
    </location>
</feature>
<evidence type="ECO:0000256" key="2">
    <source>
        <dbReference type="SAM" id="MobiDB-lite"/>
    </source>
</evidence>
<feature type="region of interest" description="Disordered" evidence="2">
    <location>
        <begin position="161"/>
        <end position="188"/>
    </location>
</feature>
<name>A0ABD6CFS0_9EURY</name>
<evidence type="ECO:0000313" key="5">
    <source>
        <dbReference type="Proteomes" id="UP001597119"/>
    </source>
</evidence>
<proteinExistence type="predicted"/>
<evidence type="ECO:0000256" key="1">
    <source>
        <dbReference type="PROSITE-ProRule" id="PRU00325"/>
    </source>
</evidence>
<comment type="caution">
    <text evidence="4">The sequence shown here is derived from an EMBL/GenBank/DDBJ whole genome shotgun (WGS) entry which is preliminary data.</text>
</comment>
<dbReference type="PROSITE" id="PS50966">
    <property type="entry name" value="ZF_SWIM"/>
    <property type="match status" value="1"/>
</dbReference>
<evidence type="ECO:0000313" key="4">
    <source>
        <dbReference type="EMBL" id="MFD1588704.1"/>
    </source>
</evidence>
<dbReference type="EMBL" id="JBHUDJ010000014">
    <property type="protein sequence ID" value="MFD1588704.1"/>
    <property type="molecule type" value="Genomic_DNA"/>
</dbReference>
<gene>
    <name evidence="4" type="ORF">ACFR9U_17130</name>
</gene>
<dbReference type="InterPro" id="IPR007527">
    <property type="entry name" value="Znf_SWIM"/>
</dbReference>
<keyword evidence="1" id="KW-0863">Zinc-finger</keyword>
<dbReference type="AlphaFoldDB" id="A0ABD6CFS0"/>
<protein>
    <submittedName>
        <fullName evidence="4">SWIM zinc finger family protein</fullName>
    </submittedName>
</protein>
<dbReference type="Pfam" id="PF04434">
    <property type="entry name" value="SWIM"/>
    <property type="match status" value="1"/>
</dbReference>
<dbReference type="Proteomes" id="UP001597119">
    <property type="component" value="Unassembled WGS sequence"/>
</dbReference>
<organism evidence="4 5">
    <name type="scientific">Halorientalis brevis</name>
    <dbReference type="NCBI Taxonomy" id="1126241"/>
    <lineage>
        <taxon>Archaea</taxon>
        <taxon>Methanobacteriati</taxon>
        <taxon>Methanobacteriota</taxon>
        <taxon>Stenosarchaea group</taxon>
        <taxon>Halobacteria</taxon>
        <taxon>Halobacteriales</taxon>
        <taxon>Haloarculaceae</taxon>
        <taxon>Halorientalis</taxon>
    </lineage>
</organism>
<evidence type="ECO:0000259" key="3">
    <source>
        <dbReference type="PROSITE" id="PS50966"/>
    </source>
</evidence>
<feature type="domain" description="SWIM-type" evidence="3">
    <location>
        <begin position="65"/>
        <end position="103"/>
    </location>
</feature>